<organism evidence="1">
    <name type="scientific">Rhipicephalus zambeziensis</name>
    <dbReference type="NCBI Taxonomy" id="60191"/>
    <lineage>
        <taxon>Eukaryota</taxon>
        <taxon>Metazoa</taxon>
        <taxon>Ecdysozoa</taxon>
        <taxon>Arthropoda</taxon>
        <taxon>Chelicerata</taxon>
        <taxon>Arachnida</taxon>
        <taxon>Acari</taxon>
        <taxon>Parasitiformes</taxon>
        <taxon>Ixodida</taxon>
        <taxon>Ixodoidea</taxon>
        <taxon>Ixodidae</taxon>
        <taxon>Rhipicephalinae</taxon>
        <taxon>Rhipicephalus</taxon>
        <taxon>Rhipicephalus</taxon>
    </lineage>
</organism>
<reference evidence="1" key="1">
    <citation type="journal article" date="2017" name="Parasit. Vectors">
        <title>Sialotranscriptomics of Rhipicephalus zambeziensis reveals intricate expression profiles of secretory proteins and suggests tight temporal transcriptional regulation during blood-feeding.</title>
        <authorList>
            <person name="de Castro M.H."/>
            <person name="de Klerk D."/>
            <person name="Pienaar R."/>
            <person name="Rees D.J.G."/>
            <person name="Mans B.J."/>
        </authorList>
    </citation>
    <scope>NUCLEOTIDE SEQUENCE</scope>
    <source>
        <tissue evidence="1">Salivary glands</tissue>
    </source>
</reference>
<evidence type="ECO:0000313" key="1">
    <source>
        <dbReference type="EMBL" id="MAA20043.1"/>
    </source>
</evidence>
<proteinExistence type="predicted"/>
<accession>A0A224Z0D1</accession>
<name>A0A224Z0D1_9ACAR</name>
<protein>
    <submittedName>
        <fullName evidence="1">Uncharacterized protein</fullName>
    </submittedName>
</protein>
<dbReference type="EMBL" id="GFPF01008897">
    <property type="protein sequence ID" value="MAA20043.1"/>
    <property type="molecule type" value="Transcribed_RNA"/>
</dbReference>
<dbReference type="AlphaFoldDB" id="A0A224Z0D1"/>
<sequence length="122" mass="12646">MQAMGFQPGRPCLNKDAVPSLFLPSIPPHAMDAQSSQGAADLILLLQPHAMDAQSSQGAATSAASSSSSMDVPPALVCQCSCRRPVRASVSTQCSLGMEAETDIDERPASDIGVQCCDWPAA</sequence>